<dbReference type="PANTHER" id="PTHR45947:SF3">
    <property type="entry name" value="SULFOQUINOVOSYL TRANSFERASE SQD2"/>
    <property type="match status" value="1"/>
</dbReference>
<sequence>MRLEATRRLVRQRGSALEAGRWTAGTAGAPPTRGAVLHVSQVSEIGGLTHCLLDHLVHQRALGWSVLLACPPGELADRAGDAGVQVLAWEAARAPGRSTGGEVAALHGLVRSTAPDLLHLHCAKAGLAGRLAVRGGLPTVFSPHAWSWRAVEGAVRRQALAWERFAVRWTDLVVCVSEAERREGEDAGVRARWEVVPNRVDLPAHALLRTRAAARSALGVPQHARVVVCVGRLCRQKGQDVLLDAWERLQGAGLLVLVGGGPMEEEIVARAAGLRGVRLVGVAPRHEALSWMTAADVVALPSRWEGMSIAALEARALQRPVVASDVVGMAEALEGAAATLVPPDDPAGLARALSAALAATGSADQPPGLSDPWGEPATLHGARRLSELYEDLLARRPAPRPRRSAARARASAAT</sequence>
<evidence type="ECO:0000313" key="5">
    <source>
        <dbReference type="Proteomes" id="UP000265614"/>
    </source>
</evidence>
<dbReference type="InterPro" id="IPR050194">
    <property type="entry name" value="Glycosyltransferase_grp1"/>
</dbReference>
<keyword evidence="1" id="KW-0328">Glycosyltransferase</keyword>
<dbReference type="InterPro" id="IPR028098">
    <property type="entry name" value="Glyco_trans_4-like_N"/>
</dbReference>
<keyword evidence="2 4" id="KW-0808">Transferase</keyword>
<evidence type="ECO:0000256" key="1">
    <source>
        <dbReference type="ARBA" id="ARBA00022676"/>
    </source>
</evidence>
<protein>
    <submittedName>
        <fullName evidence="4">Glycosyltransferase family 1 protein</fullName>
    </submittedName>
</protein>
<dbReference type="OrthoDB" id="8555507at2"/>
<reference evidence="4 5" key="1">
    <citation type="submission" date="2018-09" db="EMBL/GenBank/DDBJ databases">
        <title>YIM 75000 draft genome.</title>
        <authorList>
            <person name="Tang S."/>
            <person name="Feng Y."/>
        </authorList>
    </citation>
    <scope>NUCLEOTIDE SEQUENCE [LARGE SCALE GENOMIC DNA]</scope>
    <source>
        <strain evidence="4 5">YIM 75000</strain>
    </source>
</reference>
<evidence type="ECO:0000259" key="3">
    <source>
        <dbReference type="Pfam" id="PF13439"/>
    </source>
</evidence>
<dbReference type="AlphaFoldDB" id="A0A3A3Z4L7"/>
<dbReference type="CDD" id="cd03801">
    <property type="entry name" value="GT4_PimA-like"/>
    <property type="match status" value="1"/>
</dbReference>
<dbReference type="Pfam" id="PF13692">
    <property type="entry name" value="Glyco_trans_1_4"/>
    <property type="match status" value="1"/>
</dbReference>
<proteinExistence type="predicted"/>
<dbReference type="Gene3D" id="3.40.50.2000">
    <property type="entry name" value="Glycogen Phosphorylase B"/>
    <property type="match status" value="2"/>
</dbReference>
<dbReference type="Proteomes" id="UP000265614">
    <property type="component" value="Unassembled WGS sequence"/>
</dbReference>
<dbReference type="SUPFAM" id="SSF53756">
    <property type="entry name" value="UDP-Glycosyltransferase/glycogen phosphorylase"/>
    <property type="match status" value="1"/>
</dbReference>
<comment type="caution">
    <text evidence="4">The sequence shown here is derived from an EMBL/GenBank/DDBJ whole genome shotgun (WGS) entry which is preliminary data.</text>
</comment>
<gene>
    <name evidence="4" type="ORF">D5H78_02800</name>
</gene>
<accession>A0A3A3Z4L7</accession>
<dbReference type="EMBL" id="QZEZ01000001">
    <property type="protein sequence ID" value="RJK97913.1"/>
    <property type="molecule type" value="Genomic_DNA"/>
</dbReference>
<evidence type="ECO:0000313" key="4">
    <source>
        <dbReference type="EMBL" id="RJK97913.1"/>
    </source>
</evidence>
<dbReference type="Pfam" id="PF13439">
    <property type="entry name" value="Glyco_transf_4"/>
    <property type="match status" value="1"/>
</dbReference>
<feature type="domain" description="Glycosyltransferase subfamily 4-like N-terminal" evidence="3">
    <location>
        <begin position="45"/>
        <end position="202"/>
    </location>
</feature>
<dbReference type="PANTHER" id="PTHR45947">
    <property type="entry name" value="SULFOQUINOVOSYL TRANSFERASE SQD2"/>
    <property type="match status" value="1"/>
</dbReference>
<organism evidence="4 5">
    <name type="scientific">Vallicoccus soli</name>
    <dbReference type="NCBI Taxonomy" id="2339232"/>
    <lineage>
        <taxon>Bacteria</taxon>
        <taxon>Bacillati</taxon>
        <taxon>Actinomycetota</taxon>
        <taxon>Actinomycetes</taxon>
        <taxon>Motilibacterales</taxon>
        <taxon>Vallicoccaceae</taxon>
        <taxon>Vallicoccus</taxon>
    </lineage>
</organism>
<evidence type="ECO:0000256" key="2">
    <source>
        <dbReference type="ARBA" id="ARBA00022679"/>
    </source>
</evidence>
<dbReference type="GO" id="GO:1901137">
    <property type="term" value="P:carbohydrate derivative biosynthetic process"/>
    <property type="evidence" value="ECO:0007669"/>
    <property type="project" value="UniProtKB-ARBA"/>
</dbReference>
<name>A0A3A3Z4L7_9ACTN</name>
<dbReference type="RefSeq" id="WP_119948839.1">
    <property type="nucleotide sequence ID" value="NZ_QZEZ01000001.1"/>
</dbReference>
<keyword evidence="5" id="KW-1185">Reference proteome</keyword>
<dbReference type="GO" id="GO:0016758">
    <property type="term" value="F:hexosyltransferase activity"/>
    <property type="evidence" value="ECO:0007669"/>
    <property type="project" value="TreeGrafter"/>
</dbReference>